<name>A0A2P4S9Z2_BAMTH</name>
<sequence>METLIRKCIHFHKKTGVSVAAASPNIPCTEGRDVCLPRETARCCQQQKFWGKERHMDCFQSMIQIQRCGSSHTTRQNRSTFTTPKAQSLIVPCSHQCESAMIPPQPIESHQCKGDVGEIAIKALVPKLIVFAEKKKDQYRRCSFSFSTEMSNKCCSFGFCSMWDLYTWIMLQKTGPYSQQSC</sequence>
<protein>
    <submittedName>
        <fullName evidence="1">Uncharacterized protein</fullName>
    </submittedName>
</protein>
<comment type="caution">
    <text evidence="1">The sequence shown here is derived from an EMBL/GenBank/DDBJ whole genome shotgun (WGS) entry which is preliminary data.</text>
</comment>
<organism evidence="1 2">
    <name type="scientific">Bambusicola thoracicus</name>
    <name type="common">Chinese bamboo-partridge</name>
    <name type="synonym">Perdix thoracica</name>
    <dbReference type="NCBI Taxonomy" id="9083"/>
    <lineage>
        <taxon>Eukaryota</taxon>
        <taxon>Metazoa</taxon>
        <taxon>Chordata</taxon>
        <taxon>Craniata</taxon>
        <taxon>Vertebrata</taxon>
        <taxon>Euteleostomi</taxon>
        <taxon>Archelosauria</taxon>
        <taxon>Archosauria</taxon>
        <taxon>Dinosauria</taxon>
        <taxon>Saurischia</taxon>
        <taxon>Theropoda</taxon>
        <taxon>Coelurosauria</taxon>
        <taxon>Aves</taxon>
        <taxon>Neognathae</taxon>
        <taxon>Galloanserae</taxon>
        <taxon>Galliformes</taxon>
        <taxon>Phasianidae</taxon>
        <taxon>Perdicinae</taxon>
        <taxon>Bambusicola</taxon>
    </lineage>
</organism>
<evidence type="ECO:0000313" key="2">
    <source>
        <dbReference type="Proteomes" id="UP000237246"/>
    </source>
</evidence>
<dbReference type="EMBL" id="PPHD01075835">
    <property type="protein sequence ID" value="POI20931.1"/>
    <property type="molecule type" value="Genomic_DNA"/>
</dbReference>
<dbReference type="Proteomes" id="UP000237246">
    <property type="component" value="Unassembled WGS sequence"/>
</dbReference>
<accession>A0A2P4S9Z2</accession>
<keyword evidence="2" id="KW-1185">Reference proteome</keyword>
<evidence type="ECO:0000313" key="1">
    <source>
        <dbReference type="EMBL" id="POI20931.1"/>
    </source>
</evidence>
<dbReference type="AlphaFoldDB" id="A0A2P4S9Z2"/>
<reference evidence="1 2" key="1">
    <citation type="submission" date="2018-01" db="EMBL/GenBank/DDBJ databases">
        <title>Comparison of the Chinese Bamboo Partridge and Red Junglefowl genome sequences highlights the importance of demography in genome evolution.</title>
        <authorList>
            <person name="Tiley G.P."/>
            <person name="Kimball R.T."/>
            <person name="Braun E.L."/>
            <person name="Burleigh J.G."/>
        </authorList>
    </citation>
    <scope>NUCLEOTIDE SEQUENCE [LARGE SCALE GENOMIC DNA]</scope>
    <source>
        <strain evidence="1">RTK389</strain>
        <tissue evidence="1">Blood</tissue>
    </source>
</reference>
<proteinExistence type="predicted"/>
<gene>
    <name evidence="1" type="ORF">CIB84_015322</name>
</gene>